<dbReference type="PANTHER" id="PTHR47738:SF1">
    <property type="entry name" value="NITROGEN REGULATORY PROTEIN"/>
    <property type="match status" value="1"/>
</dbReference>
<organism evidence="2 3">
    <name type="scientific">candidate division CSSED10-310 bacterium</name>
    <dbReference type="NCBI Taxonomy" id="2855610"/>
    <lineage>
        <taxon>Bacteria</taxon>
        <taxon>Bacteria division CSSED10-310</taxon>
    </lineage>
</organism>
<dbReference type="CDD" id="cd00211">
    <property type="entry name" value="PTS_IIA_fru"/>
    <property type="match status" value="1"/>
</dbReference>
<sequence length="154" mass="17116">MKCCDYLQDIFLDASLPDKEAVLRFIADACVQKGVAKNAAQIYEGLENREKTMSTGVGEGLAFPHTVSLEAKDAAVFLIGLAEPIDFEALDDQPVDTIMALVVPENKTTLHLRLLARISRLCKNPVFIQTIRQADNAEKLLAEIRKFEDEMTFS</sequence>
<dbReference type="PANTHER" id="PTHR47738">
    <property type="entry name" value="PTS SYSTEM FRUCTOSE-LIKE EIIA COMPONENT-RELATED"/>
    <property type="match status" value="1"/>
</dbReference>
<protein>
    <submittedName>
        <fullName evidence="2">PTS sugar transporter subunit IIA</fullName>
    </submittedName>
</protein>
<evidence type="ECO:0000313" key="3">
    <source>
        <dbReference type="Proteomes" id="UP001594351"/>
    </source>
</evidence>
<dbReference type="Pfam" id="PF00359">
    <property type="entry name" value="PTS_EIIA_2"/>
    <property type="match status" value="1"/>
</dbReference>
<evidence type="ECO:0000259" key="1">
    <source>
        <dbReference type="PROSITE" id="PS51094"/>
    </source>
</evidence>
<dbReference type="SUPFAM" id="SSF55804">
    <property type="entry name" value="Phoshotransferase/anion transport protein"/>
    <property type="match status" value="1"/>
</dbReference>
<dbReference type="PROSITE" id="PS51094">
    <property type="entry name" value="PTS_EIIA_TYPE_2"/>
    <property type="match status" value="1"/>
</dbReference>
<name>A0ABV6Z216_UNCC1</name>
<accession>A0ABV6Z216</accession>
<reference evidence="2 3" key="1">
    <citation type="submission" date="2024-09" db="EMBL/GenBank/DDBJ databases">
        <title>Laminarin stimulates single cell rates of sulfate reduction while oxygen inhibits transcriptomic activity in coastal marine sediment.</title>
        <authorList>
            <person name="Lindsay M."/>
            <person name="Orcutt B."/>
            <person name="Emerson D."/>
            <person name="Stepanauskas R."/>
            <person name="D'Angelo T."/>
        </authorList>
    </citation>
    <scope>NUCLEOTIDE SEQUENCE [LARGE SCALE GENOMIC DNA]</scope>
    <source>
        <strain evidence="2">SAG AM-311-K15</strain>
    </source>
</reference>
<keyword evidence="3" id="KW-1185">Reference proteome</keyword>
<comment type="caution">
    <text evidence="2">The sequence shown here is derived from an EMBL/GenBank/DDBJ whole genome shotgun (WGS) entry which is preliminary data.</text>
</comment>
<evidence type="ECO:0000313" key="2">
    <source>
        <dbReference type="EMBL" id="MFC1852503.1"/>
    </source>
</evidence>
<dbReference type="EMBL" id="JBHPBY010000321">
    <property type="protein sequence ID" value="MFC1852503.1"/>
    <property type="molecule type" value="Genomic_DNA"/>
</dbReference>
<dbReference type="InterPro" id="IPR051541">
    <property type="entry name" value="PTS_SugarTrans_NitroReg"/>
</dbReference>
<keyword evidence="2" id="KW-0762">Sugar transport</keyword>
<dbReference type="Proteomes" id="UP001594351">
    <property type="component" value="Unassembled WGS sequence"/>
</dbReference>
<gene>
    <name evidence="2" type="ORF">ACFL27_20085</name>
</gene>
<dbReference type="Gene3D" id="3.40.930.10">
    <property type="entry name" value="Mannitol-specific EII, Chain A"/>
    <property type="match status" value="1"/>
</dbReference>
<feature type="domain" description="PTS EIIA type-2" evidence="1">
    <location>
        <begin position="3"/>
        <end position="147"/>
    </location>
</feature>
<keyword evidence="2" id="KW-0813">Transport</keyword>
<dbReference type="InterPro" id="IPR016152">
    <property type="entry name" value="PTrfase/Anion_transptr"/>
</dbReference>
<dbReference type="InterPro" id="IPR002178">
    <property type="entry name" value="PTS_EIIA_type-2_dom"/>
</dbReference>
<proteinExistence type="predicted"/>